<dbReference type="InterPro" id="IPR029045">
    <property type="entry name" value="ClpP/crotonase-like_dom_sf"/>
</dbReference>
<dbReference type="GO" id="GO:0009317">
    <property type="term" value="C:acetyl-CoA carboxylase complex"/>
    <property type="evidence" value="ECO:0007669"/>
    <property type="project" value="InterPro"/>
</dbReference>
<reference evidence="3" key="2">
    <citation type="journal article" date="2021" name="PeerJ">
        <title>Extensive microbial diversity within the chicken gut microbiome revealed by metagenomics and culture.</title>
        <authorList>
            <person name="Gilroy R."/>
            <person name="Ravi A."/>
            <person name="Getino M."/>
            <person name="Pursley I."/>
            <person name="Horton D.L."/>
            <person name="Alikhan N.F."/>
            <person name="Baker D."/>
            <person name="Gharbi K."/>
            <person name="Hall N."/>
            <person name="Watson M."/>
            <person name="Adriaenssens E.M."/>
            <person name="Foster-Nyarko E."/>
            <person name="Jarju S."/>
            <person name="Secka A."/>
            <person name="Antonio M."/>
            <person name="Oren A."/>
            <person name="Chaudhuri R.R."/>
            <person name="La Ragione R."/>
            <person name="Hildebrand F."/>
            <person name="Pallen M.J."/>
        </authorList>
    </citation>
    <scope>NUCLEOTIDE SEQUENCE</scope>
    <source>
        <strain evidence="3">11167</strain>
    </source>
</reference>
<sequence>MKEKIVEFTKAMEQKAAGEESRYQAKYAQAGKLAPRKRLALLFDGGKYTEVGALARGDAGVDGDAVITAYGSIAGKPAYAYCQDYTLMGGSLGRVHADKIVRIQQQALKAKAPIIALLESGGARIQEGINSLDGYGRIFSNNVKSSGRIPQIAIVFGACAGGASYSPALMDFIITVRGRSRMFITGPEVIKTVIGEEVSMEELGGSEALGRKSGISHFNCADEAAALSSCRTLVGYLQGGSRRPLKASGDIMAVIPESERGAYDMRRLVSCVFDEGSIFESQGDWATNAITAFATLEGRAVAVIASQPMSKAGCIDIEASEKMSRFVRMADAFGLPVVTFVDTPGYLPGVGQEHGGIIRHGAKLLYAYAEARVPKVTVVVRKAFGGAYIAMGSKSIGADHVFAYPFCEIAVMGAEGAIRIVNKKELAAGVSPDELIQAYRKNLMSPEFAAHENLIDEIILPSQTRERILAALESAGSVERGEHGNIPL</sequence>
<evidence type="ECO:0000259" key="1">
    <source>
        <dbReference type="PROSITE" id="PS50980"/>
    </source>
</evidence>
<dbReference type="Gene3D" id="3.90.226.10">
    <property type="entry name" value="2-enoyl-CoA Hydratase, Chain A, domain 1"/>
    <property type="match status" value="2"/>
</dbReference>
<name>A0A9D9EC03_9SPIR</name>
<dbReference type="Proteomes" id="UP000823633">
    <property type="component" value="Unassembled WGS sequence"/>
</dbReference>
<dbReference type="GO" id="GO:0004658">
    <property type="term" value="F:propionyl-CoA carboxylase activity"/>
    <property type="evidence" value="ECO:0007669"/>
    <property type="project" value="TreeGrafter"/>
</dbReference>
<dbReference type="PANTHER" id="PTHR43842">
    <property type="entry name" value="PROPIONYL-COA CARBOXYLASE BETA CHAIN"/>
    <property type="match status" value="1"/>
</dbReference>
<protein>
    <submittedName>
        <fullName evidence="3">Acyl-CoA carboxylase subunit beta</fullName>
    </submittedName>
</protein>
<dbReference type="PROSITE" id="PS50989">
    <property type="entry name" value="COA_CT_CTER"/>
    <property type="match status" value="1"/>
</dbReference>
<dbReference type="InterPro" id="IPR051047">
    <property type="entry name" value="AccD/PCCB"/>
</dbReference>
<organism evidence="3 4">
    <name type="scientific">Candidatus Aphodenecus pullistercoris</name>
    <dbReference type="NCBI Taxonomy" id="2840669"/>
    <lineage>
        <taxon>Bacteria</taxon>
        <taxon>Pseudomonadati</taxon>
        <taxon>Spirochaetota</taxon>
        <taxon>Spirochaetia</taxon>
        <taxon>Spirochaetales</taxon>
        <taxon>Candidatus Aphodenecus</taxon>
    </lineage>
</organism>
<dbReference type="PRINTS" id="PR01070">
    <property type="entry name" value="ACCCTRFRASEB"/>
</dbReference>
<dbReference type="PROSITE" id="PS50980">
    <property type="entry name" value="COA_CT_NTER"/>
    <property type="match status" value="1"/>
</dbReference>
<dbReference type="GO" id="GO:0003989">
    <property type="term" value="F:acetyl-CoA carboxylase activity"/>
    <property type="evidence" value="ECO:0007669"/>
    <property type="project" value="InterPro"/>
</dbReference>
<evidence type="ECO:0000313" key="3">
    <source>
        <dbReference type="EMBL" id="MBO8443756.1"/>
    </source>
</evidence>
<feature type="domain" description="CoA carboxyltransferase N-terminal" evidence="1">
    <location>
        <begin position="1"/>
        <end position="249"/>
    </location>
</feature>
<feature type="domain" description="CoA carboxyltransferase C-terminal" evidence="2">
    <location>
        <begin position="243"/>
        <end position="474"/>
    </location>
</feature>
<dbReference type="Pfam" id="PF01039">
    <property type="entry name" value="Carboxyl_trans"/>
    <property type="match status" value="1"/>
</dbReference>
<accession>A0A9D9EC03</accession>
<evidence type="ECO:0000313" key="4">
    <source>
        <dbReference type="Proteomes" id="UP000823633"/>
    </source>
</evidence>
<comment type="caution">
    <text evidence="3">The sequence shown here is derived from an EMBL/GenBank/DDBJ whole genome shotgun (WGS) entry which is preliminary data.</text>
</comment>
<dbReference type="GO" id="GO:0006633">
    <property type="term" value="P:fatty acid biosynthetic process"/>
    <property type="evidence" value="ECO:0007669"/>
    <property type="project" value="InterPro"/>
</dbReference>
<dbReference type="EMBL" id="JADIMU010000056">
    <property type="protein sequence ID" value="MBO8443756.1"/>
    <property type="molecule type" value="Genomic_DNA"/>
</dbReference>
<dbReference type="AlphaFoldDB" id="A0A9D9EC03"/>
<proteinExistence type="predicted"/>
<evidence type="ECO:0000259" key="2">
    <source>
        <dbReference type="PROSITE" id="PS50989"/>
    </source>
</evidence>
<dbReference type="InterPro" id="IPR000438">
    <property type="entry name" value="Acetyl_CoA_COase_Trfase_b_su"/>
</dbReference>
<reference evidence="3" key="1">
    <citation type="submission" date="2020-10" db="EMBL/GenBank/DDBJ databases">
        <authorList>
            <person name="Gilroy R."/>
        </authorList>
    </citation>
    <scope>NUCLEOTIDE SEQUENCE</scope>
    <source>
        <strain evidence="3">11167</strain>
    </source>
</reference>
<dbReference type="SUPFAM" id="SSF52096">
    <property type="entry name" value="ClpP/crotonase"/>
    <property type="match status" value="2"/>
</dbReference>
<dbReference type="InterPro" id="IPR011763">
    <property type="entry name" value="COA_CT_C"/>
</dbReference>
<dbReference type="InterPro" id="IPR034733">
    <property type="entry name" value="AcCoA_carboxyl_beta"/>
</dbReference>
<dbReference type="InterPro" id="IPR011762">
    <property type="entry name" value="COA_CT_N"/>
</dbReference>
<gene>
    <name evidence="3" type="ORF">IAC42_08405</name>
</gene>
<dbReference type="PANTHER" id="PTHR43842:SF2">
    <property type="entry name" value="PROPIONYL-COA CARBOXYLASE BETA CHAIN, MITOCHONDRIAL"/>
    <property type="match status" value="1"/>
</dbReference>